<dbReference type="Pfam" id="PF17754">
    <property type="entry name" value="TetR_C_14"/>
    <property type="match status" value="1"/>
</dbReference>
<dbReference type="PROSITE" id="PS50977">
    <property type="entry name" value="HTH_TETR_2"/>
    <property type="match status" value="1"/>
</dbReference>
<dbReference type="InterPro" id="IPR041347">
    <property type="entry name" value="MftR_C"/>
</dbReference>
<feature type="domain" description="HTH tetR-type" evidence="5">
    <location>
        <begin position="17"/>
        <end position="77"/>
    </location>
</feature>
<accession>A0ABV8FI90</accession>
<dbReference type="InterPro" id="IPR009057">
    <property type="entry name" value="Homeodomain-like_sf"/>
</dbReference>
<dbReference type="PANTHER" id="PTHR30055">
    <property type="entry name" value="HTH-TYPE TRANSCRIPTIONAL REGULATOR RUTR"/>
    <property type="match status" value="1"/>
</dbReference>
<dbReference type="InterPro" id="IPR050109">
    <property type="entry name" value="HTH-type_TetR-like_transc_reg"/>
</dbReference>
<dbReference type="PROSITE" id="PS01081">
    <property type="entry name" value="HTH_TETR_1"/>
    <property type="match status" value="1"/>
</dbReference>
<reference evidence="7" key="1">
    <citation type="journal article" date="2019" name="Int. J. Syst. Evol. Microbiol.">
        <title>The Global Catalogue of Microorganisms (GCM) 10K type strain sequencing project: providing services to taxonomists for standard genome sequencing and annotation.</title>
        <authorList>
            <consortium name="The Broad Institute Genomics Platform"/>
            <consortium name="The Broad Institute Genome Sequencing Center for Infectious Disease"/>
            <person name="Wu L."/>
            <person name="Ma J."/>
        </authorList>
    </citation>
    <scope>NUCLEOTIDE SEQUENCE [LARGE SCALE GENOMIC DNA]</scope>
    <source>
        <strain evidence="7">TBRC 1826</strain>
    </source>
</reference>
<evidence type="ECO:0000256" key="1">
    <source>
        <dbReference type="ARBA" id="ARBA00023015"/>
    </source>
</evidence>
<dbReference type="EMBL" id="JBHSBH010000004">
    <property type="protein sequence ID" value="MFC3995537.1"/>
    <property type="molecule type" value="Genomic_DNA"/>
</dbReference>
<proteinExistence type="predicted"/>
<evidence type="ECO:0000256" key="2">
    <source>
        <dbReference type="ARBA" id="ARBA00023125"/>
    </source>
</evidence>
<dbReference type="Gene3D" id="1.10.10.60">
    <property type="entry name" value="Homeodomain-like"/>
    <property type="match status" value="1"/>
</dbReference>
<dbReference type="InterPro" id="IPR023772">
    <property type="entry name" value="DNA-bd_HTH_TetR-type_CS"/>
</dbReference>
<evidence type="ECO:0000313" key="7">
    <source>
        <dbReference type="Proteomes" id="UP001595847"/>
    </source>
</evidence>
<comment type="caution">
    <text evidence="6">The sequence shown here is derived from an EMBL/GenBank/DDBJ whole genome shotgun (WGS) entry which is preliminary data.</text>
</comment>
<evidence type="ECO:0000256" key="3">
    <source>
        <dbReference type="ARBA" id="ARBA00023163"/>
    </source>
</evidence>
<keyword evidence="1" id="KW-0805">Transcription regulation</keyword>
<gene>
    <name evidence="6" type="ORF">ACFOVU_06405</name>
</gene>
<organism evidence="6 7">
    <name type="scientific">Nocardiopsis sediminis</name>
    <dbReference type="NCBI Taxonomy" id="1778267"/>
    <lineage>
        <taxon>Bacteria</taxon>
        <taxon>Bacillati</taxon>
        <taxon>Actinomycetota</taxon>
        <taxon>Actinomycetes</taxon>
        <taxon>Streptosporangiales</taxon>
        <taxon>Nocardiopsidaceae</taxon>
        <taxon>Nocardiopsis</taxon>
    </lineage>
</organism>
<sequence>MNPVIPDGLPLRERKKHRTREALIATALERFTAQGFDGTTLDELCAGVEVSKRTFFRYFAGKEDVALAPTQDMWTAFMAELAARPADGGLLRDLLQDTVLTTIRAMPAEGWAHRVRLSRVLAQDTPSMNARNLQFCDRTTRAALDIVCERFGFDPADLRPRLTFDVVLAAFRCGLEEWTRHPGPATRDTLAGHVRDAFAAIPGSIAVEIPSAA</sequence>
<feature type="DNA-binding region" description="H-T-H motif" evidence="4">
    <location>
        <begin position="40"/>
        <end position="59"/>
    </location>
</feature>
<name>A0ABV8FI90_9ACTN</name>
<dbReference type="SUPFAM" id="SSF46689">
    <property type="entry name" value="Homeodomain-like"/>
    <property type="match status" value="1"/>
</dbReference>
<protein>
    <submittedName>
        <fullName evidence="6">TetR family transcriptional regulator</fullName>
    </submittedName>
</protein>
<evidence type="ECO:0000259" key="5">
    <source>
        <dbReference type="PROSITE" id="PS50977"/>
    </source>
</evidence>
<dbReference type="RefSeq" id="WP_378530731.1">
    <property type="nucleotide sequence ID" value="NZ_JBHSBH010000004.1"/>
</dbReference>
<dbReference type="InterPro" id="IPR001647">
    <property type="entry name" value="HTH_TetR"/>
</dbReference>
<keyword evidence="2 4" id="KW-0238">DNA-binding</keyword>
<evidence type="ECO:0000256" key="4">
    <source>
        <dbReference type="PROSITE-ProRule" id="PRU00335"/>
    </source>
</evidence>
<dbReference type="Proteomes" id="UP001595847">
    <property type="component" value="Unassembled WGS sequence"/>
</dbReference>
<dbReference type="PANTHER" id="PTHR30055:SF238">
    <property type="entry name" value="MYCOFACTOCIN BIOSYNTHESIS TRANSCRIPTIONAL REGULATOR MFTR-RELATED"/>
    <property type="match status" value="1"/>
</dbReference>
<evidence type="ECO:0000313" key="6">
    <source>
        <dbReference type="EMBL" id="MFC3995537.1"/>
    </source>
</evidence>
<keyword evidence="7" id="KW-1185">Reference proteome</keyword>
<keyword evidence="3" id="KW-0804">Transcription</keyword>
<dbReference type="Gene3D" id="1.10.357.10">
    <property type="entry name" value="Tetracycline Repressor, domain 2"/>
    <property type="match status" value="1"/>
</dbReference>
<dbReference type="Pfam" id="PF00440">
    <property type="entry name" value="TetR_N"/>
    <property type="match status" value="1"/>
</dbReference>